<sequence>MWTAALLAIGIDGAAMPASDVFPGVGDFRLQKIHRAAGESEWPFVAESGTLLCALILRKPAVYFVPEVGGAPGRAFVIDNDITKMAFANIGMTDVLEPYDNFEQLLKRLIPYVTMGKRLCNQPPGTSVSGSELKDG</sequence>
<name>A0A7Z0UEM6_9HYPH</name>
<comment type="caution">
    <text evidence="1">The sequence shown here is derived from an EMBL/GenBank/DDBJ whole genome shotgun (WGS) entry which is preliminary data.</text>
</comment>
<proteinExistence type="predicted"/>
<organism evidence="1 2">
    <name type="scientific">Rhizobium changzhiense</name>
    <dbReference type="NCBI Taxonomy" id="2692317"/>
    <lineage>
        <taxon>Bacteria</taxon>
        <taxon>Pseudomonadati</taxon>
        <taxon>Pseudomonadota</taxon>
        <taxon>Alphaproteobacteria</taxon>
        <taxon>Hyphomicrobiales</taxon>
        <taxon>Rhizobiaceae</taxon>
        <taxon>Rhizobium/Agrobacterium group</taxon>
        <taxon>Rhizobium</taxon>
    </lineage>
</organism>
<accession>A0A7Z0UEM6</accession>
<evidence type="ECO:0000313" key="1">
    <source>
        <dbReference type="EMBL" id="NZD64377.1"/>
    </source>
</evidence>
<gene>
    <name evidence="1" type="ORF">HX900_25210</name>
</gene>
<dbReference type="RefSeq" id="WP_180696260.1">
    <property type="nucleotide sequence ID" value="NZ_JACCPJ010000009.1"/>
</dbReference>
<protein>
    <submittedName>
        <fullName evidence="1">Uncharacterized protein</fullName>
    </submittedName>
</protein>
<dbReference type="EMBL" id="JACCPJ010000009">
    <property type="protein sequence ID" value="NZD64377.1"/>
    <property type="molecule type" value="Genomic_DNA"/>
</dbReference>
<dbReference type="AlphaFoldDB" id="A0A7Z0UEM6"/>
<dbReference type="Proteomes" id="UP000532162">
    <property type="component" value="Unassembled WGS sequence"/>
</dbReference>
<reference evidence="1 2" key="1">
    <citation type="submission" date="2020-07" db="EMBL/GenBank/DDBJ databases">
        <authorList>
            <person name="Sun Q."/>
        </authorList>
    </citation>
    <scope>NUCLEOTIDE SEQUENCE [LARGE SCALE GENOMIC DNA]</scope>
    <source>
        <strain evidence="1 2">WYCCWR 11290</strain>
    </source>
</reference>
<evidence type="ECO:0000313" key="2">
    <source>
        <dbReference type="Proteomes" id="UP000532162"/>
    </source>
</evidence>